<dbReference type="STRING" id="452652.KSE_25240"/>
<feature type="chain" id="PRO_5039505924" evidence="4">
    <location>
        <begin position="27"/>
        <end position="319"/>
    </location>
</feature>
<dbReference type="KEGG" id="ksk:KSE_25240"/>
<dbReference type="eggNOG" id="COG2755">
    <property type="taxonomic scope" value="Bacteria"/>
</dbReference>
<dbReference type="GO" id="GO:0004806">
    <property type="term" value="F:triacylglycerol lipase activity"/>
    <property type="evidence" value="ECO:0007669"/>
    <property type="project" value="TreeGrafter"/>
</dbReference>
<keyword evidence="2" id="KW-1015">Disulfide bond</keyword>
<sequence length="319" mass="32738">MRRRLPVALAAALAGAALIGAAGCGAGGTAPAPKPDRASPTTSPSPTPVTGPYVALGDSYTSGLRIPPQGGTPQGCGRSGANYPSLVAQRLDLKDFTDVSCSGARTGDLTAAQRTEDGTNPPQLDAVSAATRLVTLGIGGNDAGFMDVLGRCAVENLRHSLIGKGDAAPCRTYYTTGAGSGEVQRKMTTTAERLTAVLGEIKRRAPQAEVLLVGYPALLPQDPGRCAETLGDGIADADIGFVAEQERQLNGMLRQRAEAAGVAFVDTYSSSTGHDMCEAEGTRWIEPLDAGKGLAPIHPNAQGQQGMATAVLSALRQRS</sequence>
<evidence type="ECO:0000256" key="2">
    <source>
        <dbReference type="PIRSR" id="PIRSR637460-2"/>
    </source>
</evidence>
<dbReference type="PROSITE" id="PS51257">
    <property type="entry name" value="PROKAR_LIPOPROTEIN"/>
    <property type="match status" value="1"/>
</dbReference>
<feature type="active site" description="Nucleophile" evidence="1">
    <location>
        <position position="59"/>
    </location>
</feature>
<dbReference type="InterPro" id="IPR037460">
    <property type="entry name" value="SEST-like"/>
</dbReference>
<gene>
    <name evidence="6" type="ordered locus">KSE_25240</name>
</gene>
<dbReference type="InterPro" id="IPR036514">
    <property type="entry name" value="SGNH_hydro_sf"/>
</dbReference>
<evidence type="ECO:0000256" key="4">
    <source>
        <dbReference type="SAM" id="SignalP"/>
    </source>
</evidence>
<evidence type="ECO:0000256" key="3">
    <source>
        <dbReference type="SAM" id="MobiDB-lite"/>
    </source>
</evidence>
<proteinExistence type="predicted"/>
<dbReference type="EMBL" id="AP010968">
    <property type="protein sequence ID" value="BAJ28337.1"/>
    <property type="molecule type" value="Genomic_DNA"/>
</dbReference>
<dbReference type="Proteomes" id="UP000007076">
    <property type="component" value="Chromosome"/>
</dbReference>
<dbReference type="SUPFAM" id="SSF52266">
    <property type="entry name" value="SGNH hydrolase"/>
    <property type="match status" value="1"/>
</dbReference>
<organism evidence="6 7">
    <name type="scientific">Kitasatospora setae (strain ATCC 33774 / DSM 43861 / JCM 3304 / KCC A-0304 / NBRC 14216 / KM-6054)</name>
    <name type="common">Streptomyces setae</name>
    <dbReference type="NCBI Taxonomy" id="452652"/>
    <lineage>
        <taxon>Bacteria</taxon>
        <taxon>Bacillati</taxon>
        <taxon>Actinomycetota</taxon>
        <taxon>Actinomycetes</taxon>
        <taxon>Kitasatosporales</taxon>
        <taxon>Streptomycetaceae</taxon>
        <taxon>Kitasatospora</taxon>
    </lineage>
</organism>
<dbReference type="PATRIC" id="fig|452652.3.peg.2529"/>
<protein>
    <submittedName>
        <fullName evidence="6">Putative esterase</fullName>
    </submittedName>
</protein>
<name>E4NAV6_KITSK</name>
<feature type="region of interest" description="Disordered" evidence="3">
    <location>
        <begin position="26"/>
        <end position="81"/>
    </location>
</feature>
<feature type="disulfide bond" evidence="2">
    <location>
        <begin position="76"/>
        <end position="101"/>
    </location>
</feature>
<dbReference type="PANTHER" id="PTHR37981">
    <property type="entry name" value="LIPASE 2"/>
    <property type="match status" value="1"/>
</dbReference>
<feature type="active site" evidence="1">
    <location>
        <position position="298"/>
    </location>
</feature>
<dbReference type="InterPro" id="IPR013830">
    <property type="entry name" value="SGNH_hydro"/>
</dbReference>
<keyword evidence="7" id="KW-1185">Reference proteome</keyword>
<accession>E4NAV6</accession>
<evidence type="ECO:0000256" key="1">
    <source>
        <dbReference type="PIRSR" id="PIRSR637460-1"/>
    </source>
</evidence>
<feature type="disulfide bond" evidence="2">
    <location>
        <begin position="226"/>
        <end position="277"/>
    </location>
</feature>
<keyword evidence="4" id="KW-0732">Signal</keyword>
<feature type="domain" description="SGNH hydrolase-type esterase" evidence="5">
    <location>
        <begin position="55"/>
        <end position="305"/>
    </location>
</feature>
<dbReference type="RefSeq" id="WP_014135651.1">
    <property type="nucleotide sequence ID" value="NC_016109.1"/>
</dbReference>
<feature type="signal peptide" evidence="4">
    <location>
        <begin position="1"/>
        <end position="26"/>
    </location>
</feature>
<dbReference type="AlphaFoldDB" id="E4NAV6"/>
<reference evidence="6 7" key="1">
    <citation type="journal article" date="2010" name="DNA Res.">
        <title>Genome sequence of Kitasatospora setae NBRC 14216T: an evolutionary snapshot of the family Streptomycetaceae.</title>
        <authorList>
            <person name="Ichikawa N."/>
            <person name="Oguchi A."/>
            <person name="Ikeda H."/>
            <person name="Ishikawa J."/>
            <person name="Kitani S."/>
            <person name="Watanabe Y."/>
            <person name="Nakamura S."/>
            <person name="Katano Y."/>
            <person name="Kishi E."/>
            <person name="Sasagawa M."/>
            <person name="Ankai A."/>
            <person name="Fukui S."/>
            <person name="Hashimoto Y."/>
            <person name="Kamata S."/>
            <person name="Otoguro M."/>
            <person name="Tanikawa S."/>
            <person name="Nihira T."/>
            <person name="Horinouchi S."/>
            <person name="Ohnishi Y."/>
            <person name="Hayakawa M."/>
            <person name="Kuzuyama T."/>
            <person name="Arisawa A."/>
            <person name="Nomoto F."/>
            <person name="Miura H."/>
            <person name="Takahashi Y."/>
            <person name="Fujita N."/>
        </authorList>
    </citation>
    <scope>NUCLEOTIDE SEQUENCE [LARGE SCALE GENOMIC DNA]</scope>
    <source>
        <strain evidence="7">ATCC 33774 / DSM 43861 / JCM 3304 / KCC A-0304 / NBRC 14216 / KM-6054</strain>
    </source>
</reference>
<dbReference type="PANTHER" id="PTHR37981:SF1">
    <property type="entry name" value="SGNH HYDROLASE-TYPE ESTERASE DOMAIN-CONTAINING PROTEIN"/>
    <property type="match status" value="1"/>
</dbReference>
<evidence type="ECO:0000259" key="5">
    <source>
        <dbReference type="Pfam" id="PF13472"/>
    </source>
</evidence>
<dbReference type="Gene3D" id="3.40.50.1110">
    <property type="entry name" value="SGNH hydrolase"/>
    <property type="match status" value="1"/>
</dbReference>
<dbReference type="HOGENOM" id="CLU_038449_4_1_11"/>
<evidence type="ECO:0000313" key="6">
    <source>
        <dbReference type="EMBL" id="BAJ28337.1"/>
    </source>
</evidence>
<feature type="disulfide bond" evidence="2">
    <location>
        <begin position="152"/>
        <end position="170"/>
    </location>
</feature>
<dbReference type="CDD" id="cd01823">
    <property type="entry name" value="SEST_like"/>
    <property type="match status" value="1"/>
</dbReference>
<dbReference type="GO" id="GO:0019433">
    <property type="term" value="P:triglyceride catabolic process"/>
    <property type="evidence" value="ECO:0007669"/>
    <property type="project" value="TreeGrafter"/>
</dbReference>
<dbReference type="Pfam" id="PF13472">
    <property type="entry name" value="Lipase_GDSL_2"/>
    <property type="match status" value="1"/>
</dbReference>
<evidence type="ECO:0000313" key="7">
    <source>
        <dbReference type="Proteomes" id="UP000007076"/>
    </source>
</evidence>